<keyword evidence="9" id="KW-0862">Zinc</keyword>
<feature type="domain" description="Peptidase M50" evidence="14">
    <location>
        <begin position="140"/>
        <end position="181"/>
    </location>
</feature>
<evidence type="ECO:0000256" key="6">
    <source>
        <dbReference type="ARBA" id="ARBA00022692"/>
    </source>
</evidence>
<dbReference type="GO" id="GO:0006508">
    <property type="term" value="P:proteolysis"/>
    <property type="evidence" value="ECO:0007669"/>
    <property type="project" value="UniProtKB-KW"/>
</dbReference>
<dbReference type="Proteomes" id="UP001139516">
    <property type="component" value="Unassembled WGS sequence"/>
</dbReference>
<feature type="transmembrane region" description="Helical" evidence="13">
    <location>
        <begin position="188"/>
        <end position="204"/>
    </location>
</feature>
<dbReference type="AlphaFoldDB" id="A0A9X1Y4I7"/>
<proteinExistence type="inferred from homology"/>
<keyword evidence="11" id="KW-0482">Metalloprotease</keyword>
<accession>A0A9X1Y4I7</accession>
<evidence type="ECO:0000256" key="11">
    <source>
        <dbReference type="ARBA" id="ARBA00023049"/>
    </source>
</evidence>
<evidence type="ECO:0000256" key="8">
    <source>
        <dbReference type="ARBA" id="ARBA00022801"/>
    </source>
</evidence>
<dbReference type="InterPro" id="IPR052348">
    <property type="entry name" value="Metallopeptidase_M50B"/>
</dbReference>
<keyword evidence="5 15" id="KW-0645">Protease</keyword>
<keyword evidence="7" id="KW-0479">Metal-binding</keyword>
<reference evidence="15" key="1">
    <citation type="submission" date="2022-04" db="EMBL/GenBank/DDBJ databases">
        <title>Roseomonas acroporae sp. nov., isolated from coral Acropora digitifera.</title>
        <authorList>
            <person name="Sun H."/>
        </authorList>
    </citation>
    <scope>NUCLEOTIDE SEQUENCE</scope>
    <source>
        <strain evidence="15">NAR14</strain>
    </source>
</reference>
<dbReference type="PANTHER" id="PTHR35864:SF1">
    <property type="entry name" value="ZINC METALLOPROTEASE YWHC-RELATED"/>
    <property type="match status" value="1"/>
</dbReference>
<dbReference type="PANTHER" id="PTHR35864">
    <property type="entry name" value="ZINC METALLOPROTEASE MJ0611-RELATED"/>
    <property type="match status" value="1"/>
</dbReference>
<feature type="transmembrane region" description="Helical" evidence="13">
    <location>
        <begin position="98"/>
        <end position="118"/>
    </location>
</feature>
<evidence type="ECO:0000313" key="16">
    <source>
        <dbReference type="Proteomes" id="UP001139516"/>
    </source>
</evidence>
<dbReference type="RefSeq" id="WP_248665944.1">
    <property type="nucleotide sequence ID" value="NZ_JALPRX010000019.1"/>
</dbReference>
<dbReference type="Pfam" id="PF02163">
    <property type="entry name" value="Peptidase_M50"/>
    <property type="match status" value="1"/>
</dbReference>
<feature type="transmembrane region" description="Helical" evidence="13">
    <location>
        <begin position="138"/>
        <end position="159"/>
    </location>
</feature>
<dbReference type="GO" id="GO:0005886">
    <property type="term" value="C:plasma membrane"/>
    <property type="evidence" value="ECO:0007669"/>
    <property type="project" value="UniProtKB-SubCell"/>
</dbReference>
<evidence type="ECO:0000256" key="3">
    <source>
        <dbReference type="ARBA" id="ARBA00007931"/>
    </source>
</evidence>
<dbReference type="InterPro" id="IPR044537">
    <property type="entry name" value="Rip2-like"/>
</dbReference>
<feature type="transmembrane region" description="Helical" evidence="13">
    <location>
        <begin position="210"/>
        <end position="229"/>
    </location>
</feature>
<dbReference type="CDD" id="cd06158">
    <property type="entry name" value="S2P-M50_like_1"/>
    <property type="match status" value="1"/>
</dbReference>
<evidence type="ECO:0000256" key="4">
    <source>
        <dbReference type="ARBA" id="ARBA00022475"/>
    </source>
</evidence>
<evidence type="ECO:0000256" key="9">
    <source>
        <dbReference type="ARBA" id="ARBA00022833"/>
    </source>
</evidence>
<dbReference type="EMBL" id="JALPRX010000019">
    <property type="protein sequence ID" value="MCK8783819.1"/>
    <property type="molecule type" value="Genomic_DNA"/>
</dbReference>
<keyword evidence="6 13" id="KW-0812">Transmembrane</keyword>
<comment type="similarity">
    <text evidence="3">Belongs to the peptidase M50B family.</text>
</comment>
<dbReference type="GO" id="GO:0046872">
    <property type="term" value="F:metal ion binding"/>
    <property type="evidence" value="ECO:0007669"/>
    <property type="project" value="UniProtKB-KW"/>
</dbReference>
<name>A0A9X1Y4I7_9PROT</name>
<sequence>MTQWLAELLPAVVATVLAVTLHEAAHGYAALALGDSTAKQAGRLSLNPLRHVDPVGTILLPGFLLVVQLLTIGRVEAMFGWAKPVPVNPLRFQDPRRGMMLVAMAGPLMNFLLAWLGGLAAHPVDWLGDSLAADTQAWLYRGIALFILANLVLGLFNLLPIPPLDGGRILVGLLPLPLARQVARLERAGIVIVLLGLLVLPRLIDGFDPLGWLLRGLVQPAFGLVLLLSGNGSVP</sequence>
<comment type="caution">
    <text evidence="15">The sequence shown here is derived from an EMBL/GenBank/DDBJ whole genome shotgun (WGS) entry which is preliminary data.</text>
</comment>
<keyword evidence="10 13" id="KW-1133">Transmembrane helix</keyword>
<evidence type="ECO:0000256" key="12">
    <source>
        <dbReference type="ARBA" id="ARBA00023136"/>
    </source>
</evidence>
<organism evidence="15 16">
    <name type="scientific">Roseomonas acroporae</name>
    <dbReference type="NCBI Taxonomy" id="2937791"/>
    <lineage>
        <taxon>Bacteria</taxon>
        <taxon>Pseudomonadati</taxon>
        <taxon>Pseudomonadota</taxon>
        <taxon>Alphaproteobacteria</taxon>
        <taxon>Acetobacterales</taxon>
        <taxon>Roseomonadaceae</taxon>
        <taxon>Roseomonas</taxon>
    </lineage>
</organism>
<keyword evidence="8" id="KW-0378">Hydrolase</keyword>
<evidence type="ECO:0000256" key="5">
    <source>
        <dbReference type="ARBA" id="ARBA00022670"/>
    </source>
</evidence>
<keyword evidence="16" id="KW-1185">Reference proteome</keyword>
<evidence type="ECO:0000256" key="10">
    <source>
        <dbReference type="ARBA" id="ARBA00022989"/>
    </source>
</evidence>
<gene>
    <name evidence="15" type="ORF">M0638_05415</name>
</gene>
<evidence type="ECO:0000313" key="15">
    <source>
        <dbReference type="EMBL" id="MCK8783819.1"/>
    </source>
</evidence>
<comment type="cofactor">
    <cofactor evidence="1">
        <name>Zn(2+)</name>
        <dbReference type="ChEBI" id="CHEBI:29105"/>
    </cofactor>
</comment>
<dbReference type="GO" id="GO:0008237">
    <property type="term" value="F:metallopeptidase activity"/>
    <property type="evidence" value="ECO:0007669"/>
    <property type="project" value="UniProtKB-KW"/>
</dbReference>
<keyword evidence="12 13" id="KW-0472">Membrane</keyword>
<evidence type="ECO:0000256" key="13">
    <source>
        <dbReference type="SAM" id="Phobius"/>
    </source>
</evidence>
<comment type="subcellular location">
    <subcellularLocation>
        <location evidence="2">Cell membrane</location>
        <topology evidence="2">Multi-pass membrane protein</topology>
    </subcellularLocation>
</comment>
<feature type="transmembrane region" description="Helical" evidence="13">
    <location>
        <begin position="58"/>
        <end position="77"/>
    </location>
</feature>
<evidence type="ECO:0000256" key="7">
    <source>
        <dbReference type="ARBA" id="ARBA00022723"/>
    </source>
</evidence>
<evidence type="ECO:0000259" key="14">
    <source>
        <dbReference type="Pfam" id="PF02163"/>
    </source>
</evidence>
<dbReference type="InterPro" id="IPR008915">
    <property type="entry name" value="Peptidase_M50"/>
</dbReference>
<protein>
    <submittedName>
        <fullName evidence="15">Site-2 protease family protein</fullName>
    </submittedName>
</protein>
<evidence type="ECO:0000256" key="2">
    <source>
        <dbReference type="ARBA" id="ARBA00004651"/>
    </source>
</evidence>
<evidence type="ECO:0000256" key="1">
    <source>
        <dbReference type="ARBA" id="ARBA00001947"/>
    </source>
</evidence>
<keyword evidence="4" id="KW-1003">Cell membrane</keyword>